<comment type="cofactor">
    <cofactor evidence="5 7">
        <name>Zn(2+)</name>
        <dbReference type="ChEBI" id="CHEBI:29105"/>
    </cofactor>
    <text evidence="5 7">Binds 1 zinc ion per subunit.</text>
</comment>
<dbReference type="GO" id="GO:0008616">
    <property type="term" value="P:tRNA queuosine(34) biosynthetic process"/>
    <property type="evidence" value="ECO:0007669"/>
    <property type="project" value="UniProtKB-KW"/>
</dbReference>
<evidence type="ECO:0000256" key="1">
    <source>
        <dbReference type="ARBA" id="ARBA00005061"/>
    </source>
</evidence>
<dbReference type="InterPro" id="IPR007115">
    <property type="entry name" value="6-PTP_synth/QueD"/>
</dbReference>
<name>A0A445MRH0_9BACT</name>
<feature type="active site" description="Charge relay system" evidence="6">
    <location>
        <position position="112"/>
    </location>
</feature>
<dbReference type="SUPFAM" id="SSF55620">
    <property type="entry name" value="Tetrahydrobiopterin biosynthesis enzymes-like"/>
    <property type="match status" value="1"/>
</dbReference>
<protein>
    <recommendedName>
        <fullName evidence="3 5">6-carboxy-5,6,7,8-tetrahydropterin synthase</fullName>
        <ecNumber evidence="5">4.-.-.-</ecNumber>
    </recommendedName>
</protein>
<evidence type="ECO:0000256" key="6">
    <source>
        <dbReference type="PIRSR" id="PIRSR006113-1"/>
    </source>
</evidence>
<comment type="similarity">
    <text evidence="2 5">Belongs to the PTPS family. QueD subfamily.</text>
</comment>
<dbReference type="PANTHER" id="PTHR12589:SF8">
    <property type="entry name" value="6-CARBOXY-5,6,7,8-TETRAHYDROPTERIN SYNTHASE"/>
    <property type="match status" value="1"/>
</dbReference>
<feature type="active site" description="Proton acceptor" evidence="6">
    <location>
        <position position="23"/>
    </location>
</feature>
<dbReference type="PIRSF" id="PIRSF006113">
    <property type="entry name" value="PTP_synth"/>
    <property type="match status" value="1"/>
</dbReference>
<accession>A0A445MRH0</accession>
<evidence type="ECO:0000256" key="5">
    <source>
        <dbReference type="PIRNR" id="PIRNR006113"/>
    </source>
</evidence>
<dbReference type="EMBL" id="OJIN01000019">
    <property type="protein sequence ID" value="SPD72046.1"/>
    <property type="molecule type" value="Genomic_DNA"/>
</dbReference>
<feature type="binding site" evidence="7">
    <location>
        <position position="29"/>
    </location>
    <ligand>
        <name>Zn(2+)</name>
        <dbReference type="ChEBI" id="CHEBI:29105"/>
    </ligand>
</feature>
<dbReference type="AlphaFoldDB" id="A0A445MRH0"/>
<dbReference type="EC" id="4.-.-.-" evidence="5"/>
<feature type="binding site" evidence="7">
    <location>
        <position position="14"/>
    </location>
    <ligand>
        <name>Zn(2+)</name>
        <dbReference type="ChEBI" id="CHEBI:29105"/>
    </ligand>
</feature>
<dbReference type="Gene3D" id="3.30.479.10">
    <property type="entry name" value="6-pyruvoyl tetrahydropterin synthase/QueD"/>
    <property type="match status" value="1"/>
</dbReference>
<feature type="active site" description="Charge relay system" evidence="6">
    <location>
        <position position="67"/>
    </location>
</feature>
<comment type="catalytic activity">
    <reaction evidence="4 5">
        <text>7,8-dihydroneopterin 3'-triphosphate + H2O = 6-carboxy-5,6,7,8-tetrahydropterin + triphosphate + acetaldehyde + 2 H(+)</text>
        <dbReference type="Rhea" id="RHEA:27966"/>
        <dbReference type="ChEBI" id="CHEBI:15343"/>
        <dbReference type="ChEBI" id="CHEBI:15377"/>
        <dbReference type="ChEBI" id="CHEBI:15378"/>
        <dbReference type="ChEBI" id="CHEBI:18036"/>
        <dbReference type="ChEBI" id="CHEBI:58462"/>
        <dbReference type="ChEBI" id="CHEBI:61032"/>
        <dbReference type="EC" id="4.1.2.50"/>
    </reaction>
</comment>
<sequence>MYELEIISHFAAAHQLRGFEGGCENLHGHNWKVEVYVSGNKLEENGLLIDFKIIKAHTEKLLDSLDHKFLNELEPFSILNPSSENIACHLFRSLSGQLNTSNIKVSRVRVWESETACACYSEP</sequence>
<evidence type="ECO:0000256" key="3">
    <source>
        <dbReference type="ARBA" id="ARBA00018141"/>
    </source>
</evidence>
<organism evidence="8">
    <name type="scientific">uncultured Desulfobacterium sp</name>
    <dbReference type="NCBI Taxonomy" id="201089"/>
    <lineage>
        <taxon>Bacteria</taxon>
        <taxon>Pseudomonadati</taxon>
        <taxon>Thermodesulfobacteriota</taxon>
        <taxon>Desulfobacteria</taxon>
        <taxon>Desulfobacterales</taxon>
        <taxon>Desulfobacteriaceae</taxon>
        <taxon>Desulfobacterium</taxon>
        <taxon>environmental samples</taxon>
    </lineage>
</organism>
<proteinExistence type="inferred from homology"/>
<reference evidence="8" key="1">
    <citation type="submission" date="2018-01" db="EMBL/GenBank/DDBJ databases">
        <authorList>
            <person name="Regsiter A."/>
            <person name="William W."/>
        </authorList>
    </citation>
    <scope>NUCLEOTIDE SEQUENCE</scope>
    <source>
        <strain evidence="8">TRIP AH-1</strain>
    </source>
</reference>
<dbReference type="Pfam" id="PF01242">
    <property type="entry name" value="PTPS"/>
    <property type="match status" value="1"/>
</dbReference>
<gene>
    <name evidence="8" type="ORF">PITCH_A1150081</name>
</gene>
<dbReference type="PANTHER" id="PTHR12589">
    <property type="entry name" value="PYRUVOYL TETRAHYDROBIOPTERIN SYNTHASE"/>
    <property type="match status" value="1"/>
</dbReference>
<comment type="pathway">
    <text evidence="1 5">Purine metabolism; 7-cyano-7-deazaguanine biosynthesis.</text>
</comment>
<dbReference type="InterPro" id="IPR038418">
    <property type="entry name" value="6-PTP_synth/QueD_sf"/>
</dbReference>
<evidence type="ECO:0000256" key="7">
    <source>
        <dbReference type="PIRSR" id="PIRSR006113-2"/>
    </source>
</evidence>
<dbReference type="UniPathway" id="UPA00391"/>
<evidence type="ECO:0000313" key="8">
    <source>
        <dbReference type="EMBL" id="SPD72046.1"/>
    </source>
</evidence>
<keyword evidence="5 8" id="KW-0456">Lyase</keyword>
<dbReference type="GO" id="GO:0070497">
    <property type="term" value="F:6-carboxytetrahydropterin synthase activity"/>
    <property type="evidence" value="ECO:0007669"/>
    <property type="project" value="UniProtKB-EC"/>
</dbReference>
<keyword evidence="5 7" id="KW-0479">Metal-binding</keyword>
<feature type="binding site" evidence="7">
    <location>
        <position position="27"/>
    </location>
    <ligand>
        <name>Zn(2+)</name>
        <dbReference type="ChEBI" id="CHEBI:29105"/>
    </ligand>
</feature>
<evidence type="ECO:0000256" key="2">
    <source>
        <dbReference type="ARBA" id="ARBA00008900"/>
    </source>
</evidence>
<keyword evidence="5" id="KW-0671">Queuosine biosynthesis</keyword>
<dbReference type="NCBIfam" id="TIGR03367">
    <property type="entry name" value="queuosine_QueD"/>
    <property type="match status" value="1"/>
</dbReference>
<dbReference type="GO" id="GO:0046872">
    <property type="term" value="F:metal ion binding"/>
    <property type="evidence" value="ECO:0007669"/>
    <property type="project" value="UniProtKB-KW"/>
</dbReference>
<keyword evidence="5 7" id="KW-0862">Zinc</keyword>
<evidence type="ECO:0000256" key="4">
    <source>
        <dbReference type="ARBA" id="ARBA00048807"/>
    </source>
</evidence>